<dbReference type="Pfam" id="PF14357">
    <property type="entry name" value="DUF4404"/>
    <property type="match status" value="1"/>
</dbReference>
<evidence type="ECO:0000256" key="1">
    <source>
        <dbReference type="SAM" id="MobiDB-lite"/>
    </source>
</evidence>
<reference evidence="2" key="1">
    <citation type="journal article" date="2014" name="Int. J. Syst. Evol. Microbiol.">
        <title>Complete genome sequence of Corynebacterium casei LMG S-19264T (=DSM 44701T), isolated from a smear-ripened cheese.</title>
        <authorList>
            <consortium name="US DOE Joint Genome Institute (JGI-PGF)"/>
            <person name="Walter F."/>
            <person name="Albersmeier A."/>
            <person name="Kalinowski J."/>
            <person name="Ruckert C."/>
        </authorList>
    </citation>
    <scope>NUCLEOTIDE SEQUENCE</scope>
    <source>
        <strain evidence="2">JCM 30078</strain>
    </source>
</reference>
<sequence length="87" mass="9578">MAEDLHQQLQALRDHLDSNPPITEEEREELNNLIADVELKMSAENAGLSDPSLIDGVKLAVERFEVAHPTTAGTLRNIMQSLANMGI</sequence>
<keyword evidence="3" id="KW-1185">Reference proteome</keyword>
<proteinExistence type="predicted"/>
<feature type="compositionally biased region" description="Basic and acidic residues" evidence="1">
    <location>
        <begin position="1"/>
        <end position="17"/>
    </location>
</feature>
<evidence type="ECO:0000313" key="2">
    <source>
        <dbReference type="EMBL" id="GGJ78969.1"/>
    </source>
</evidence>
<dbReference type="EMBL" id="BMPO01000001">
    <property type="protein sequence ID" value="GGJ78969.1"/>
    <property type="molecule type" value="Genomic_DNA"/>
</dbReference>
<dbReference type="Proteomes" id="UP000635983">
    <property type="component" value="Unassembled WGS sequence"/>
</dbReference>
<feature type="region of interest" description="Disordered" evidence="1">
    <location>
        <begin position="1"/>
        <end position="26"/>
    </location>
</feature>
<dbReference type="InterPro" id="IPR025516">
    <property type="entry name" value="DUF4404"/>
</dbReference>
<reference evidence="2" key="2">
    <citation type="submission" date="2020-09" db="EMBL/GenBank/DDBJ databases">
        <authorList>
            <person name="Sun Q."/>
            <person name="Ohkuma M."/>
        </authorList>
    </citation>
    <scope>NUCLEOTIDE SEQUENCE</scope>
    <source>
        <strain evidence="2">JCM 30078</strain>
    </source>
</reference>
<organism evidence="2 3">
    <name type="scientific">Pseudomonas matsuisoli</name>
    <dbReference type="NCBI Taxonomy" id="1515666"/>
    <lineage>
        <taxon>Bacteria</taxon>
        <taxon>Pseudomonadati</taxon>
        <taxon>Pseudomonadota</taxon>
        <taxon>Gammaproteobacteria</taxon>
        <taxon>Pseudomonadales</taxon>
        <taxon>Pseudomonadaceae</taxon>
        <taxon>Pseudomonas</taxon>
    </lineage>
</organism>
<gene>
    <name evidence="2" type="ORF">GCM10009304_01030</name>
</gene>
<protein>
    <recommendedName>
        <fullName evidence="4">Chromosome partitioning protein ParA</fullName>
    </recommendedName>
</protein>
<evidence type="ECO:0000313" key="3">
    <source>
        <dbReference type="Proteomes" id="UP000635983"/>
    </source>
</evidence>
<dbReference type="RefSeq" id="WP_188981191.1">
    <property type="nucleotide sequence ID" value="NZ_BMPO01000001.1"/>
</dbReference>
<dbReference type="AlphaFoldDB" id="A0A917PI26"/>
<evidence type="ECO:0008006" key="4">
    <source>
        <dbReference type="Google" id="ProtNLM"/>
    </source>
</evidence>
<comment type="caution">
    <text evidence="2">The sequence shown here is derived from an EMBL/GenBank/DDBJ whole genome shotgun (WGS) entry which is preliminary data.</text>
</comment>
<accession>A0A917PI26</accession>
<name>A0A917PI26_9PSED</name>